<evidence type="ECO:0000313" key="4">
    <source>
        <dbReference type="EMBL" id="KAK1617618.1"/>
    </source>
</evidence>
<keyword evidence="5" id="KW-1185">Reference proteome</keyword>
<feature type="domain" description="Reverse transcriptase Ty1/copia-type" evidence="3">
    <location>
        <begin position="593"/>
        <end position="835"/>
    </location>
</feature>
<evidence type="ECO:0000256" key="1">
    <source>
        <dbReference type="SAM" id="MobiDB-lite"/>
    </source>
</evidence>
<evidence type="ECO:0000313" key="5">
    <source>
        <dbReference type="Proteomes" id="UP001231189"/>
    </source>
</evidence>
<evidence type="ECO:0000259" key="3">
    <source>
        <dbReference type="Pfam" id="PF07727"/>
    </source>
</evidence>
<name>A0AAD8R9M7_LOLMU</name>
<dbReference type="InterPro" id="IPR043502">
    <property type="entry name" value="DNA/RNA_pol_sf"/>
</dbReference>
<organism evidence="4 5">
    <name type="scientific">Lolium multiflorum</name>
    <name type="common">Italian ryegrass</name>
    <name type="synonym">Lolium perenne subsp. multiflorum</name>
    <dbReference type="NCBI Taxonomy" id="4521"/>
    <lineage>
        <taxon>Eukaryota</taxon>
        <taxon>Viridiplantae</taxon>
        <taxon>Streptophyta</taxon>
        <taxon>Embryophyta</taxon>
        <taxon>Tracheophyta</taxon>
        <taxon>Spermatophyta</taxon>
        <taxon>Magnoliopsida</taxon>
        <taxon>Liliopsida</taxon>
        <taxon>Poales</taxon>
        <taxon>Poaceae</taxon>
        <taxon>BOP clade</taxon>
        <taxon>Pooideae</taxon>
        <taxon>Poodae</taxon>
        <taxon>Poeae</taxon>
        <taxon>Poeae Chloroplast Group 2 (Poeae type)</taxon>
        <taxon>Loliodinae</taxon>
        <taxon>Loliinae</taxon>
        <taxon>Lolium</taxon>
    </lineage>
</organism>
<feature type="region of interest" description="Disordered" evidence="1">
    <location>
        <begin position="1032"/>
        <end position="1066"/>
    </location>
</feature>
<accession>A0AAD8R9M7</accession>
<keyword evidence="2" id="KW-0472">Membrane</keyword>
<comment type="caution">
    <text evidence="4">The sequence shown here is derived from an EMBL/GenBank/DDBJ whole genome shotgun (WGS) entry which is preliminary data.</text>
</comment>
<reference evidence="4" key="1">
    <citation type="submission" date="2023-07" db="EMBL/GenBank/DDBJ databases">
        <title>A chromosome-level genome assembly of Lolium multiflorum.</title>
        <authorList>
            <person name="Chen Y."/>
            <person name="Copetti D."/>
            <person name="Kolliker R."/>
            <person name="Studer B."/>
        </authorList>
    </citation>
    <scope>NUCLEOTIDE SEQUENCE</scope>
    <source>
        <strain evidence="4">02402/16</strain>
        <tissue evidence="4">Leaf</tissue>
    </source>
</reference>
<feature type="transmembrane region" description="Helical" evidence="2">
    <location>
        <begin position="403"/>
        <end position="423"/>
    </location>
</feature>
<keyword evidence="2" id="KW-1133">Transmembrane helix</keyword>
<dbReference type="CDD" id="cd09272">
    <property type="entry name" value="RNase_HI_RT_Ty1"/>
    <property type="match status" value="1"/>
</dbReference>
<dbReference type="PANTHER" id="PTHR11439">
    <property type="entry name" value="GAG-POL-RELATED RETROTRANSPOSON"/>
    <property type="match status" value="1"/>
</dbReference>
<dbReference type="InterPro" id="IPR013103">
    <property type="entry name" value="RVT_2"/>
</dbReference>
<feature type="region of interest" description="Disordered" evidence="1">
    <location>
        <begin position="466"/>
        <end position="503"/>
    </location>
</feature>
<dbReference type="Pfam" id="PF07727">
    <property type="entry name" value="RVT_2"/>
    <property type="match status" value="1"/>
</dbReference>
<feature type="transmembrane region" description="Helical" evidence="2">
    <location>
        <begin position="365"/>
        <end position="391"/>
    </location>
</feature>
<dbReference type="Pfam" id="PF14223">
    <property type="entry name" value="Retrotran_gag_2"/>
    <property type="match status" value="1"/>
</dbReference>
<dbReference type="PANTHER" id="PTHR11439:SF450">
    <property type="entry name" value="REVERSE TRANSCRIPTASE TY1_COPIA-TYPE DOMAIN-CONTAINING PROTEIN"/>
    <property type="match status" value="1"/>
</dbReference>
<protein>
    <recommendedName>
        <fullName evidence="3">Reverse transcriptase Ty1/copia-type domain-containing protein</fullName>
    </recommendedName>
</protein>
<feature type="compositionally biased region" description="Basic residues" evidence="1">
    <location>
        <begin position="1056"/>
        <end position="1066"/>
    </location>
</feature>
<dbReference type="SUPFAM" id="SSF56672">
    <property type="entry name" value="DNA/RNA polymerases"/>
    <property type="match status" value="1"/>
</dbReference>
<dbReference type="EMBL" id="JAUUTY010000006">
    <property type="protein sequence ID" value="KAK1617618.1"/>
    <property type="molecule type" value="Genomic_DNA"/>
</dbReference>
<feature type="compositionally biased region" description="Basic residues" evidence="1">
    <location>
        <begin position="466"/>
        <end position="497"/>
    </location>
</feature>
<keyword evidence="2" id="KW-0812">Transmembrane</keyword>
<dbReference type="AlphaFoldDB" id="A0AAD8R9M7"/>
<proteinExistence type="predicted"/>
<gene>
    <name evidence="4" type="ORF">QYE76_023135</name>
</gene>
<dbReference type="Proteomes" id="UP001231189">
    <property type="component" value="Unassembled WGS sequence"/>
</dbReference>
<feature type="region of interest" description="Disordered" evidence="1">
    <location>
        <begin position="158"/>
        <end position="212"/>
    </location>
</feature>
<evidence type="ECO:0000256" key="2">
    <source>
        <dbReference type="SAM" id="Phobius"/>
    </source>
</evidence>
<sequence>MVHVLAPDGTPMALPNPAHRQWTAQDQAILSAIQSSLMPTVAGMVLFAATSHQAWSTLDASFSSQSMARSMAIRNKLGDLKKLDKSVTAYYNEAKELADILSSIGQPLRDSEFIGYILKGLGEDYDSLVENVEGRDSTNPISAHDLYARLLNTEQRLGARRPDGPSFDASANAAYRGGRNQQQPRPLSGSPSQPPKQPASQPRPATMTGGRGRSWVCTTCGTKAPCQLCGIAGHLASRCHRRFKQDFLGIGNDGSGNEKQAALATHTHGSTTTYPVDATWYMDTGASDHLTHELSRLNPRETYAGHDQVRTADGTGMRISHVGQASLLSHTSRHVHLRNMPLPPLPLLPLLRSSVACVPPPHSGMLALAILLPQLFAMCFVAMISLLCLVLKHQQSVMPVNRARELVVVLASSFWMMPLLLLLPHRLVAVFLPRTTIAAWDMQRPRSLCRPPRHCVRRLGRSLGRRLPRRHGSPLPARRPRRPHRLGRRLLRPAPGRRPRDNIVRPAHPAGWADAAGVPCSAVARGTFSVATACVFSFGDARCLSFCDPTCACACLAQATADPTAEPRHYTAAMQIPHWRSAMELEYQALLKNDTWNLVPPKPGVNIIDCKWVFKVKKHADGSIERYKARLVAKGFKQRYGLDYEDTFSPVVKPTTIRVLLSLAVTRGWSLRQLDVQNAFLHGVLDEEVYMRQPPGFADPDRPTHLCRLVKALYGLKQAPRAWHARLGTALRALGFIPSTADTSLFLFQRPQVTMYILVYVDDIILVSSSVPAADRLVSSLRTAFAVKDLGKLHYFLGLEVTHDDTGLSMTQKKYSEDLLRRAGMLQCKPAFTPMSVTDPLTSDDGALLSAEDATEYRSVVGGLQYLTLTRPDISYAVNRVCQYLHSPRDTHWSAVKRILRYVRHTASYGLRLSSASSGLLSAYSDADWAGNPDDRRSTGGYAVFFGSNLIAWSARKQATVSRSSTEAEYKAVGDATAELIWVKAVSEVSYIGRGDERPRRKMRRRLADWYSELAARGEIRREERGIGGLRAYPPQGGLTWTQGDRGARALAGIPSRRKRRRPTGG</sequence>